<evidence type="ECO:0000256" key="8">
    <source>
        <dbReference type="ARBA" id="ARBA00050488"/>
    </source>
</evidence>
<dbReference type="PANTHER" id="PTHR11692">
    <property type="entry name" value="BIFUNCTIONAL PURINE BIOSYNTHESIS PROTEIN PURH"/>
    <property type="match status" value="1"/>
</dbReference>
<dbReference type="Gene3D" id="3.40.140.20">
    <property type="match status" value="2"/>
</dbReference>
<dbReference type="GO" id="GO:0003937">
    <property type="term" value="F:IMP cyclohydrolase activity"/>
    <property type="evidence" value="ECO:0007669"/>
    <property type="project" value="UniProtKB-UniRule"/>
</dbReference>
<dbReference type="EMBL" id="JMFG01000025">
    <property type="protein sequence ID" value="KDA53217.1"/>
    <property type="molecule type" value="Genomic_DNA"/>
</dbReference>
<organism evidence="12 13">
    <name type="scientific">Thermoanaerobaculum aquaticum</name>
    <dbReference type="NCBI Taxonomy" id="1312852"/>
    <lineage>
        <taxon>Bacteria</taxon>
        <taxon>Pseudomonadati</taxon>
        <taxon>Acidobacteriota</taxon>
        <taxon>Thermoanaerobaculia</taxon>
        <taxon>Thermoanaerobaculales</taxon>
        <taxon>Thermoanaerobaculaceae</taxon>
        <taxon>Thermoanaerobaculum</taxon>
    </lineage>
</organism>
<evidence type="ECO:0000256" key="2">
    <source>
        <dbReference type="ARBA" id="ARBA00004954"/>
    </source>
</evidence>
<dbReference type="InterPro" id="IPR024051">
    <property type="entry name" value="AICAR_Tfase_dup_dom_sf"/>
</dbReference>
<dbReference type="GO" id="GO:0006189">
    <property type="term" value="P:'de novo' IMP biosynthetic process"/>
    <property type="evidence" value="ECO:0007669"/>
    <property type="project" value="UniProtKB-UniRule"/>
</dbReference>
<dbReference type="InterPro" id="IPR011607">
    <property type="entry name" value="MGS-like_dom"/>
</dbReference>
<dbReference type="STRING" id="1312852.EG19_06945"/>
<dbReference type="InterPro" id="IPR002695">
    <property type="entry name" value="PurH-like"/>
</dbReference>
<dbReference type="Pfam" id="PF01808">
    <property type="entry name" value="AICARFT_IMPCHas"/>
    <property type="match status" value="1"/>
</dbReference>
<evidence type="ECO:0000256" key="4">
    <source>
        <dbReference type="ARBA" id="ARBA00022679"/>
    </source>
</evidence>
<name>A0A062XKY9_9BACT</name>
<protein>
    <recommendedName>
        <fullName evidence="10">Bifunctional purine biosynthesis protein PurH</fullName>
    </recommendedName>
    <domain>
        <recommendedName>
            <fullName evidence="10">Phosphoribosylaminoimidazolecarboxamide formyltransferase</fullName>
            <ecNumber evidence="10">2.1.2.3</ecNumber>
        </recommendedName>
        <alternativeName>
            <fullName evidence="10">AICAR transformylase</fullName>
        </alternativeName>
    </domain>
    <domain>
        <recommendedName>
            <fullName evidence="10">IMP cyclohydrolase</fullName>
            <ecNumber evidence="10">3.5.4.10</ecNumber>
        </recommendedName>
        <alternativeName>
            <fullName evidence="10">ATIC</fullName>
        </alternativeName>
        <alternativeName>
            <fullName evidence="10">IMP synthase</fullName>
        </alternativeName>
        <alternativeName>
            <fullName evidence="10">Inosinicase</fullName>
        </alternativeName>
    </domain>
</protein>
<gene>
    <name evidence="10" type="primary">purH</name>
    <name evidence="12" type="ORF">EG19_06945</name>
</gene>
<dbReference type="FunFam" id="3.40.140.20:FF:000001">
    <property type="entry name" value="Bifunctional purine biosynthesis protein PurH"/>
    <property type="match status" value="1"/>
</dbReference>
<dbReference type="NCBIfam" id="NF002049">
    <property type="entry name" value="PRK00881.1"/>
    <property type="match status" value="1"/>
</dbReference>
<comment type="catalytic activity">
    <reaction evidence="9 10">
        <text>IMP + H2O = 5-formamido-1-(5-phospho-D-ribosyl)imidazole-4-carboxamide</text>
        <dbReference type="Rhea" id="RHEA:18445"/>
        <dbReference type="ChEBI" id="CHEBI:15377"/>
        <dbReference type="ChEBI" id="CHEBI:58053"/>
        <dbReference type="ChEBI" id="CHEBI:58467"/>
        <dbReference type="EC" id="3.5.4.10"/>
    </reaction>
</comment>
<dbReference type="RefSeq" id="WP_038050027.1">
    <property type="nucleotide sequence ID" value="NZ_JMFG01000025.1"/>
</dbReference>
<dbReference type="AlphaFoldDB" id="A0A062XKY9"/>
<proteinExistence type="inferred from homology"/>
<dbReference type="OrthoDB" id="9802065at2"/>
<dbReference type="SUPFAM" id="SSF52335">
    <property type="entry name" value="Methylglyoxal synthase-like"/>
    <property type="match status" value="1"/>
</dbReference>
<dbReference type="GO" id="GO:0004643">
    <property type="term" value="F:phosphoribosylaminoimidazolecarboxamide formyltransferase activity"/>
    <property type="evidence" value="ECO:0007669"/>
    <property type="project" value="UniProtKB-UniRule"/>
</dbReference>
<dbReference type="PIRSF" id="PIRSF000414">
    <property type="entry name" value="AICARFT_IMPCHas"/>
    <property type="match status" value="1"/>
</dbReference>
<keyword evidence="7 10" id="KW-0511">Multifunctional enzyme</keyword>
<keyword evidence="5 10" id="KW-0658">Purine biosynthesis</keyword>
<evidence type="ECO:0000256" key="5">
    <source>
        <dbReference type="ARBA" id="ARBA00022755"/>
    </source>
</evidence>
<dbReference type="FunFam" id="3.40.50.1380:FF:000001">
    <property type="entry name" value="Bifunctional purine biosynthesis protein PurH"/>
    <property type="match status" value="1"/>
</dbReference>
<evidence type="ECO:0000256" key="6">
    <source>
        <dbReference type="ARBA" id="ARBA00022801"/>
    </source>
</evidence>
<evidence type="ECO:0000256" key="10">
    <source>
        <dbReference type="HAMAP-Rule" id="MF_00139"/>
    </source>
</evidence>
<dbReference type="InterPro" id="IPR016193">
    <property type="entry name" value="Cytidine_deaminase-like"/>
</dbReference>
<dbReference type="HAMAP" id="MF_00139">
    <property type="entry name" value="PurH"/>
    <property type="match status" value="1"/>
</dbReference>
<dbReference type="SMART" id="SM00798">
    <property type="entry name" value="AICARFT_IMPCHas"/>
    <property type="match status" value="1"/>
</dbReference>
<dbReference type="CDD" id="cd01421">
    <property type="entry name" value="IMPCH"/>
    <property type="match status" value="1"/>
</dbReference>
<comment type="catalytic activity">
    <reaction evidence="8 10">
        <text>(6R)-10-formyltetrahydrofolate + 5-amino-1-(5-phospho-beta-D-ribosyl)imidazole-4-carboxamide = 5-formamido-1-(5-phospho-D-ribosyl)imidazole-4-carboxamide + (6S)-5,6,7,8-tetrahydrofolate</text>
        <dbReference type="Rhea" id="RHEA:22192"/>
        <dbReference type="ChEBI" id="CHEBI:57453"/>
        <dbReference type="ChEBI" id="CHEBI:58467"/>
        <dbReference type="ChEBI" id="CHEBI:58475"/>
        <dbReference type="ChEBI" id="CHEBI:195366"/>
        <dbReference type="EC" id="2.1.2.3"/>
    </reaction>
</comment>
<evidence type="ECO:0000256" key="1">
    <source>
        <dbReference type="ARBA" id="ARBA00004844"/>
    </source>
</evidence>
<comment type="domain">
    <text evidence="10">The IMP cyclohydrolase activity resides in the N-terminal region.</text>
</comment>
<sequence length="512" mass="54672">MKRLCLVSVSDKTGVVPLVQELKALGFEVLSTGGTAALLRSSGLEVTDIASWTGSPEILGGRVKTLHPKVFAGILANLEDPKHREELAHIGAEPIELVVVNLYPFQQVASNPAATPHEVIENIDIGGPSLLRAAAKNHARVTVVVDPQDYGLVLSHLKSNGGVPLSLRRTLALKAFRHTASYDAFIAGELPRFLDMPAPKLPAALAPWLSAEEEPLRYGENPHQWAVFARPRQATGFAGFRQLQGKELSYNNLMDADGAWSAVWDLPGAGVVIVKHANPCGAAVGENPEEAYRLAFSCDPVSAFGGVIAFSSPVDGPAAQAVAEQFAEVVLAPEFTPEALAVFAKKKNLRVLQTPRPTGGFPRLRVVDGGLLVQQADEGFPESFRVVTRRLPSEQEQEALDLAWRMVKHVASNAIVVANHRQTLGIGGGQPSRVDACRIAVSRAQAFGHALAGAVAASDAFFPFPDGVRVLAEAGITCIAQPGGSIRDDEVVQVADELGVSMVFTGRRHFRH</sequence>
<dbReference type="PROSITE" id="PS51855">
    <property type="entry name" value="MGS"/>
    <property type="match status" value="1"/>
</dbReference>
<dbReference type="Proteomes" id="UP000027284">
    <property type="component" value="Unassembled WGS sequence"/>
</dbReference>
<reference evidence="12 13" key="1">
    <citation type="submission" date="2014-04" db="EMBL/GenBank/DDBJ databases">
        <title>The Genome Sequence of Thermoanaerobaculum aquaticum MP-01, The First Cultivated Group 23 Acidobacterium.</title>
        <authorList>
            <person name="Stamps B.W."/>
            <person name="Losey N.A."/>
            <person name="Lawson P.A."/>
            <person name="Stevenson B.S."/>
        </authorList>
    </citation>
    <scope>NUCLEOTIDE SEQUENCE [LARGE SCALE GENOMIC DNA]</scope>
    <source>
        <strain evidence="12 13">MP-01</strain>
    </source>
</reference>
<dbReference type="SUPFAM" id="SSF53927">
    <property type="entry name" value="Cytidine deaminase-like"/>
    <property type="match status" value="1"/>
</dbReference>
<keyword evidence="4 10" id="KW-0808">Transferase</keyword>
<accession>A0A062XKY9</accession>
<keyword evidence="6 10" id="KW-0378">Hydrolase</keyword>
<dbReference type="SMART" id="SM00851">
    <property type="entry name" value="MGS"/>
    <property type="match status" value="1"/>
</dbReference>
<dbReference type="UniPathway" id="UPA00074">
    <property type="reaction ID" value="UER00133"/>
</dbReference>
<evidence type="ECO:0000313" key="13">
    <source>
        <dbReference type="Proteomes" id="UP000027284"/>
    </source>
</evidence>
<dbReference type="NCBIfam" id="TIGR00355">
    <property type="entry name" value="purH"/>
    <property type="match status" value="1"/>
</dbReference>
<feature type="domain" description="MGS-like" evidence="11">
    <location>
        <begin position="1"/>
        <end position="145"/>
    </location>
</feature>
<dbReference type="EC" id="2.1.2.3" evidence="10"/>
<comment type="pathway">
    <text evidence="1 10">Purine metabolism; IMP biosynthesis via de novo pathway; IMP from 5-formamido-1-(5-phospho-D-ribosyl)imidazole-4-carboxamide: step 1/1.</text>
</comment>
<dbReference type="PANTHER" id="PTHR11692:SF0">
    <property type="entry name" value="BIFUNCTIONAL PURINE BIOSYNTHESIS PROTEIN ATIC"/>
    <property type="match status" value="1"/>
</dbReference>
<evidence type="ECO:0000256" key="7">
    <source>
        <dbReference type="ARBA" id="ARBA00023268"/>
    </source>
</evidence>
<evidence type="ECO:0000256" key="3">
    <source>
        <dbReference type="ARBA" id="ARBA00007667"/>
    </source>
</evidence>
<dbReference type="EC" id="3.5.4.10" evidence="10"/>
<evidence type="ECO:0000259" key="11">
    <source>
        <dbReference type="PROSITE" id="PS51855"/>
    </source>
</evidence>
<comment type="pathway">
    <text evidence="2 10">Purine metabolism; IMP biosynthesis via de novo pathway; 5-formamido-1-(5-phospho-D-ribosyl)imidazole-4-carboxamide from 5-amino-1-(5-phospho-D-ribosyl)imidazole-4-carboxamide (10-formyl THF route): step 1/1.</text>
</comment>
<comment type="caution">
    <text evidence="12">The sequence shown here is derived from an EMBL/GenBank/DDBJ whole genome shotgun (WGS) entry which is preliminary data.</text>
</comment>
<dbReference type="InterPro" id="IPR036914">
    <property type="entry name" value="MGS-like_dom_sf"/>
</dbReference>
<dbReference type="Pfam" id="PF02142">
    <property type="entry name" value="MGS"/>
    <property type="match status" value="1"/>
</dbReference>
<evidence type="ECO:0000313" key="12">
    <source>
        <dbReference type="EMBL" id="KDA53217.1"/>
    </source>
</evidence>
<keyword evidence="13" id="KW-1185">Reference proteome</keyword>
<dbReference type="Gene3D" id="3.40.50.1380">
    <property type="entry name" value="Methylglyoxal synthase-like domain"/>
    <property type="match status" value="1"/>
</dbReference>
<comment type="similarity">
    <text evidence="3 10">Belongs to the PurH family.</text>
</comment>
<dbReference type="GO" id="GO:0005829">
    <property type="term" value="C:cytosol"/>
    <property type="evidence" value="ECO:0007669"/>
    <property type="project" value="TreeGrafter"/>
</dbReference>
<evidence type="ECO:0000256" key="9">
    <source>
        <dbReference type="ARBA" id="ARBA00050687"/>
    </source>
</evidence>